<evidence type="ECO:0000313" key="2">
    <source>
        <dbReference type="EMBL" id="RLN11632.1"/>
    </source>
</evidence>
<name>A0A3L6RZN3_PANMI</name>
<feature type="compositionally biased region" description="Basic residues" evidence="1">
    <location>
        <begin position="49"/>
        <end position="72"/>
    </location>
</feature>
<dbReference type="EMBL" id="PQIB02000006">
    <property type="protein sequence ID" value="RLN11632.1"/>
    <property type="molecule type" value="Genomic_DNA"/>
</dbReference>
<evidence type="ECO:0000256" key="1">
    <source>
        <dbReference type="SAM" id="MobiDB-lite"/>
    </source>
</evidence>
<protein>
    <submittedName>
        <fullName evidence="2">Uncharacterized protein</fullName>
    </submittedName>
</protein>
<sequence>MLSRRREELGRRLHVVEVREARGSDGEGPEPRRAAPVAGALGVVTGARPARRGGPHRPLQPRRHGVRGRAGRRVRALLSRRHGEASEEEELDARVAALVRMLVGKGKAGMVSEALAEFSAICNHLLPPPARHAY</sequence>
<feature type="compositionally biased region" description="Basic and acidic residues" evidence="1">
    <location>
        <begin position="20"/>
        <end position="33"/>
    </location>
</feature>
<dbReference type="STRING" id="4540.A0A3L6RZN3"/>
<organism evidence="2 3">
    <name type="scientific">Panicum miliaceum</name>
    <name type="common">Proso millet</name>
    <name type="synonym">Broomcorn millet</name>
    <dbReference type="NCBI Taxonomy" id="4540"/>
    <lineage>
        <taxon>Eukaryota</taxon>
        <taxon>Viridiplantae</taxon>
        <taxon>Streptophyta</taxon>
        <taxon>Embryophyta</taxon>
        <taxon>Tracheophyta</taxon>
        <taxon>Spermatophyta</taxon>
        <taxon>Magnoliopsida</taxon>
        <taxon>Liliopsida</taxon>
        <taxon>Poales</taxon>
        <taxon>Poaceae</taxon>
        <taxon>PACMAD clade</taxon>
        <taxon>Panicoideae</taxon>
        <taxon>Panicodae</taxon>
        <taxon>Paniceae</taxon>
        <taxon>Panicinae</taxon>
        <taxon>Panicum</taxon>
        <taxon>Panicum sect. Panicum</taxon>
    </lineage>
</organism>
<proteinExistence type="predicted"/>
<keyword evidence="3" id="KW-1185">Reference proteome</keyword>
<gene>
    <name evidence="2" type="ORF">C2845_PM09G24400</name>
</gene>
<feature type="region of interest" description="Disordered" evidence="1">
    <location>
        <begin position="20"/>
        <end position="72"/>
    </location>
</feature>
<reference evidence="3" key="1">
    <citation type="journal article" date="2019" name="Nat. Commun.">
        <title>The genome of broomcorn millet.</title>
        <authorList>
            <person name="Zou C."/>
            <person name="Miki D."/>
            <person name="Li D."/>
            <person name="Tang Q."/>
            <person name="Xiao L."/>
            <person name="Rajput S."/>
            <person name="Deng P."/>
            <person name="Jia W."/>
            <person name="Huang R."/>
            <person name="Zhang M."/>
            <person name="Sun Y."/>
            <person name="Hu J."/>
            <person name="Fu X."/>
            <person name="Schnable P.S."/>
            <person name="Li F."/>
            <person name="Zhang H."/>
            <person name="Feng B."/>
            <person name="Zhu X."/>
            <person name="Liu R."/>
            <person name="Schnable J.C."/>
            <person name="Zhu J.-K."/>
            <person name="Zhang H."/>
        </authorList>
    </citation>
    <scope>NUCLEOTIDE SEQUENCE [LARGE SCALE GENOMIC DNA]</scope>
</reference>
<dbReference type="AlphaFoldDB" id="A0A3L6RZN3"/>
<accession>A0A3L6RZN3</accession>
<dbReference type="OrthoDB" id="1262810at2759"/>
<dbReference type="Proteomes" id="UP000275267">
    <property type="component" value="Unassembled WGS sequence"/>
</dbReference>
<comment type="caution">
    <text evidence="2">The sequence shown here is derived from an EMBL/GenBank/DDBJ whole genome shotgun (WGS) entry which is preliminary data.</text>
</comment>
<evidence type="ECO:0000313" key="3">
    <source>
        <dbReference type="Proteomes" id="UP000275267"/>
    </source>
</evidence>